<reference evidence="2 3" key="1">
    <citation type="journal article" date="2015" name="Nature">
        <title>rRNA introns, odd ribosomes, and small enigmatic genomes across a large radiation of phyla.</title>
        <authorList>
            <person name="Brown C.T."/>
            <person name="Hug L.A."/>
            <person name="Thomas B.C."/>
            <person name="Sharon I."/>
            <person name="Castelle C.J."/>
            <person name="Singh A."/>
            <person name="Wilkins M.J."/>
            <person name="Williams K.H."/>
            <person name="Banfield J.F."/>
        </authorList>
    </citation>
    <scope>NUCLEOTIDE SEQUENCE [LARGE SCALE GENOMIC DNA]</scope>
</reference>
<dbReference type="Proteomes" id="UP000034856">
    <property type="component" value="Unassembled WGS sequence"/>
</dbReference>
<feature type="transmembrane region" description="Helical" evidence="1">
    <location>
        <begin position="46"/>
        <end position="64"/>
    </location>
</feature>
<dbReference type="EMBL" id="LCMM01000017">
    <property type="protein sequence ID" value="KKU37587.1"/>
    <property type="molecule type" value="Genomic_DNA"/>
</dbReference>
<evidence type="ECO:0000313" key="2">
    <source>
        <dbReference type="EMBL" id="KKU37587.1"/>
    </source>
</evidence>
<keyword evidence="1" id="KW-0472">Membrane</keyword>
<name>A0A0G1PYM3_9BACT</name>
<gene>
    <name evidence="2" type="ORF">UX51_C0017G0010</name>
</gene>
<keyword evidence="1" id="KW-0812">Transmembrane</keyword>
<dbReference type="AlphaFoldDB" id="A0A0G1PYM3"/>
<evidence type="ECO:0000256" key="1">
    <source>
        <dbReference type="SAM" id="Phobius"/>
    </source>
</evidence>
<evidence type="ECO:0000313" key="3">
    <source>
        <dbReference type="Proteomes" id="UP000034856"/>
    </source>
</evidence>
<keyword evidence="1" id="KW-1133">Transmembrane helix</keyword>
<organism evidence="2 3">
    <name type="scientific">Candidatus Azambacteria bacterium GW2011_GWF2_46_32</name>
    <dbReference type="NCBI Taxonomy" id="1618628"/>
    <lineage>
        <taxon>Bacteria</taxon>
        <taxon>Candidatus Azamiibacteriota</taxon>
    </lineage>
</organism>
<accession>A0A0G1PYM3</accession>
<proteinExistence type="predicted"/>
<feature type="transmembrane region" description="Helical" evidence="1">
    <location>
        <begin position="6"/>
        <end position="25"/>
    </location>
</feature>
<comment type="caution">
    <text evidence="2">The sequence shown here is derived from an EMBL/GenBank/DDBJ whole genome shotgun (WGS) entry which is preliminary data.</text>
</comment>
<protein>
    <submittedName>
        <fullName evidence="2">Uncharacterized protein</fullName>
    </submittedName>
</protein>
<sequence length="67" mass="7767">MEKFSGAIIYLVVFIVIIPLIIGLFKFHDRTGLKWYKFGSAKFKGFFVLLGILFVVSILLTFLFEIF</sequence>